<dbReference type="Pfam" id="PF00669">
    <property type="entry name" value="Flagellin_N"/>
    <property type="match status" value="1"/>
</dbReference>
<keyword evidence="3 4" id="KW-0975">Bacterial flagellum</keyword>
<evidence type="ECO:0000259" key="5">
    <source>
        <dbReference type="Pfam" id="PF00669"/>
    </source>
</evidence>
<dbReference type="InterPro" id="IPR001029">
    <property type="entry name" value="Flagellin_N"/>
</dbReference>
<dbReference type="InterPro" id="IPR001492">
    <property type="entry name" value="Flagellin"/>
</dbReference>
<dbReference type="Gene3D" id="6.10.10.10">
    <property type="entry name" value="Flagellar export chaperone, C-terminal domain"/>
    <property type="match status" value="1"/>
</dbReference>
<dbReference type="Gene3D" id="1.20.1330.10">
    <property type="entry name" value="f41 fragment of flagellin, N-terminal domain"/>
    <property type="match status" value="2"/>
</dbReference>
<feature type="domain" description="Flagellin N-terminal" evidence="5">
    <location>
        <begin position="5"/>
        <end position="140"/>
    </location>
</feature>
<evidence type="ECO:0000256" key="3">
    <source>
        <dbReference type="ARBA" id="ARBA00023143"/>
    </source>
</evidence>
<feature type="domain" description="Flagellin C-terminal" evidence="6">
    <location>
        <begin position="505"/>
        <end position="588"/>
    </location>
</feature>
<evidence type="ECO:0000313" key="8">
    <source>
        <dbReference type="Proteomes" id="UP000094329"/>
    </source>
</evidence>
<dbReference type="Pfam" id="PF00700">
    <property type="entry name" value="Flagellin_C"/>
    <property type="match status" value="1"/>
</dbReference>
<dbReference type="PANTHER" id="PTHR42792">
    <property type="entry name" value="FLAGELLIN"/>
    <property type="match status" value="1"/>
</dbReference>
<keyword evidence="8" id="KW-1185">Reference proteome</keyword>
<dbReference type="InterPro" id="IPR046358">
    <property type="entry name" value="Flagellin_C"/>
</dbReference>
<comment type="subcellular location">
    <subcellularLocation>
        <location evidence="4">Secreted</location>
    </subcellularLocation>
    <subcellularLocation>
        <location evidence="4">Bacterial flagellum</location>
    </subcellularLocation>
</comment>
<protein>
    <recommendedName>
        <fullName evidence="4">Flagellin</fullName>
    </recommendedName>
</protein>
<evidence type="ECO:0000259" key="6">
    <source>
        <dbReference type="Pfam" id="PF00700"/>
    </source>
</evidence>
<comment type="function">
    <text evidence="4">Flagellin is the subunit protein which polymerizes to form the filaments of bacterial flagella.</text>
</comment>
<evidence type="ECO:0000313" key="7">
    <source>
        <dbReference type="EMBL" id="ODN43741.1"/>
    </source>
</evidence>
<organism evidence="7 8">
    <name type="scientific">Piscirickettsia litoralis</name>
    <dbReference type="NCBI Taxonomy" id="1891921"/>
    <lineage>
        <taxon>Bacteria</taxon>
        <taxon>Pseudomonadati</taxon>
        <taxon>Pseudomonadota</taxon>
        <taxon>Gammaproteobacteria</taxon>
        <taxon>Thiotrichales</taxon>
        <taxon>Piscirickettsiaceae</taxon>
        <taxon>Piscirickettsia</taxon>
    </lineage>
</organism>
<proteinExistence type="inferred from homology"/>
<evidence type="ECO:0000256" key="1">
    <source>
        <dbReference type="ARBA" id="ARBA00005709"/>
    </source>
</evidence>
<dbReference type="NCBIfam" id="NF033876">
    <property type="entry name" value="flagella_HExxH"/>
    <property type="match status" value="1"/>
</dbReference>
<accession>A0ABX3A4F3</accession>
<dbReference type="InterPro" id="IPR042187">
    <property type="entry name" value="Flagellin_C_sub2"/>
</dbReference>
<dbReference type="PANTHER" id="PTHR42792:SF2">
    <property type="entry name" value="FLAGELLIN"/>
    <property type="match status" value="1"/>
</dbReference>
<dbReference type="RefSeq" id="WP_069313537.1">
    <property type="nucleotide sequence ID" value="NZ_MDTU01000001.1"/>
</dbReference>
<keyword evidence="2 4" id="KW-0964">Secreted</keyword>
<sequence>MLSLNTNFTSLLAQKVLNLNNKSLGRSQEKLITGLRINRPGDDAAGYTIKTGMTTRISSLSQAVRNANDGISMVQISMGAVGQAIENLQRMRVLALNAANDTKGSQDVLNLQQEIKQRIGQLDTISQSTSFNGINMLDSTAPLETINQNQQAVLTGLASGWLEESERIIEEFYGIKGDGDTLKIDLKSVAEGGIDGAGGTAARVVANVPVGNGKSVAGSMSLEIDMNDFIPPNLPNGGSAPVYNDRIIMHEMVHAIFNRSVNVGTTGVPTWFNEGSAEFIHGADERIAGLGTGGTMAGNLTGFASANADYAKSFAAVRYMHDMIKAAGGNGVKDIFTKLQADPSTKNLDDALTEVAADLGGFNRYVSGAGFSGAAVTATAAGFETAFNASGADFINEQIDTTNADTGSIQGSDVNSQNPVKNAIDVVPDPFELKLTPLKYFNIDWLDGDPTKLDGFNAPITERTTLQVGDSVSDTFDMEFRGLSATSLGVDKLDITENQGLAMRDIDRAINTLTNFAAELGAIQNRLAKTIENDESQQRGQEAARGRIQDTDFTKEIAFSAKQQILQQVGTAMLAQANQLPQSILQLI</sequence>
<gene>
    <name evidence="7" type="ORF">BGC07_13595</name>
</gene>
<dbReference type="EMBL" id="MDTU01000001">
    <property type="protein sequence ID" value="ODN43741.1"/>
    <property type="molecule type" value="Genomic_DNA"/>
</dbReference>
<reference evidence="7 8" key="1">
    <citation type="submission" date="2016-08" db="EMBL/GenBank/DDBJ databases">
        <title>Draft genome sequence of Candidatus Piscirickettsia litoralis, from seawater.</title>
        <authorList>
            <person name="Wan X."/>
            <person name="Lee A.J."/>
            <person name="Hou S."/>
            <person name="Donachie S.P."/>
        </authorList>
    </citation>
    <scope>NUCLEOTIDE SEQUENCE [LARGE SCALE GENOMIC DNA]</scope>
    <source>
        <strain evidence="7 8">Y2</strain>
    </source>
</reference>
<evidence type="ECO:0000256" key="2">
    <source>
        <dbReference type="ARBA" id="ARBA00022525"/>
    </source>
</evidence>
<dbReference type="PRINTS" id="PR00207">
    <property type="entry name" value="FLAGELLIN"/>
</dbReference>
<evidence type="ECO:0000256" key="4">
    <source>
        <dbReference type="RuleBase" id="RU362073"/>
    </source>
</evidence>
<name>A0ABX3A4F3_9GAMM</name>
<dbReference type="SUPFAM" id="SSF64518">
    <property type="entry name" value="Phase 1 flagellin"/>
    <property type="match status" value="1"/>
</dbReference>
<dbReference type="Proteomes" id="UP000094329">
    <property type="component" value="Unassembled WGS sequence"/>
</dbReference>
<comment type="similarity">
    <text evidence="1 4">Belongs to the bacterial flagellin family.</text>
</comment>
<comment type="caution">
    <text evidence="7">The sequence shown here is derived from an EMBL/GenBank/DDBJ whole genome shotgun (WGS) entry which is preliminary data.</text>
</comment>